<dbReference type="Proteomes" id="UP000076532">
    <property type="component" value="Unassembled WGS sequence"/>
</dbReference>
<evidence type="ECO:0000313" key="1">
    <source>
        <dbReference type="EMBL" id="KZP14496.1"/>
    </source>
</evidence>
<reference evidence="1 2" key="1">
    <citation type="journal article" date="2016" name="Mol. Biol. Evol.">
        <title>Comparative Genomics of Early-Diverging Mushroom-Forming Fungi Provides Insights into the Origins of Lignocellulose Decay Capabilities.</title>
        <authorList>
            <person name="Nagy L.G."/>
            <person name="Riley R."/>
            <person name="Tritt A."/>
            <person name="Adam C."/>
            <person name="Daum C."/>
            <person name="Floudas D."/>
            <person name="Sun H."/>
            <person name="Yadav J.S."/>
            <person name="Pangilinan J."/>
            <person name="Larsson K.H."/>
            <person name="Matsuura K."/>
            <person name="Barry K."/>
            <person name="Labutti K."/>
            <person name="Kuo R."/>
            <person name="Ohm R.A."/>
            <person name="Bhattacharya S.S."/>
            <person name="Shirouzu T."/>
            <person name="Yoshinaga Y."/>
            <person name="Martin F.M."/>
            <person name="Grigoriev I.V."/>
            <person name="Hibbett D.S."/>
        </authorList>
    </citation>
    <scope>NUCLEOTIDE SEQUENCE [LARGE SCALE GENOMIC DNA]</scope>
    <source>
        <strain evidence="1 2">CBS 109695</strain>
    </source>
</reference>
<organism evidence="1 2">
    <name type="scientific">Athelia psychrophila</name>
    <dbReference type="NCBI Taxonomy" id="1759441"/>
    <lineage>
        <taxon>Eukaryota</taxon>
        <taxon>Fungi</taxon>
        <taxon>Dikarya</taxon>
        <taxon>Basidiomycota</taxon>
        <taxon>Agaricomycotina</taxon>
        <taxon>Agaricomycetes</taxon>
        <taxon>Agaricomycetidae</taxon>
        <taxon>Atheliales</taxon>
        <taxon>Atheliaceae</taxon>
        <taxon>Athelia</taxon>
    </lineage>
</organism>
<dbReference type="AlphaFoldDB" id="A0A166DAJ4"/>
<accession>A0A166DAJ4</accession>
<dbReference type="EMBL" id="KV417616">
    <property type="protein sequence ID" value="KZP14496.1"/>
    <property type="molecule type" value="Genomic_DNA"/>
</dbReference>
<keyword evidence="2" id="KW-1185">Reference proteome</keyword>
<sequence length="81" mass="9523">MLIFTLVQMRIAMMVGNWAARSNCRCFMDDYHPSHHLDPLHHYRDHPTASVKKQYASIWAHGTRYTMMGLAPPRGSEWTYE</sequence>
<protein>
    <recommendedName>
        <fullName evidence="3">Fatty acid desaturase domain-containing protein</fullName>
    </recommendedName>
</protein>
<evidence type="ECO:0008006" key="3">
    <source>
        <dbReference type="Google" id="ProtNLM"/>
    </source>
</evidence>
<gene>
    <name evidence="1" type="ORF">FIBSPDRAFT_1048725</name>
</gene>
<evidence type="ECO:0000313" key="2">
    <source>
        <dbReference type="Proteomes" id="UP000076532"/>
    </source>
</evidence>
<name>A0A166DAJ4_9AGAM</name>
<proteinExistence type="predicted"/>